<keyword evidence="5" id="KW-0456">Lyase</keyword>
<feature type="region of interest" description="Disordered" evidence="6">
    <location>
        <begin position="102"/>
        <end position="180"/>
    </location>
</feature>
<dbReference type="Proteomes" id="UP000008234">
    <property type="component" value="Chromosome"/>
</dbReference>
<dbReference type="PANTHER" id="PTHR43277:SF4">
    <property type="entry name" value="ARGININE DECARBOXYLASE"/>
    <property type="match status" value="1"/>
</dbReference>
<dbReference type="InterPro" id="IPR015424">
    <property type="entry name" value="PyrdxlP-dep_Trfase"/>
</dbReference>
<dbReference type="Pfam" id="PF03711">
    <property type="entry name" value="OKR_DC_1_C"/>
    <property type="match status" value="1"/>
</dbReference>
<keyword evidence="9" id="KW-1185">Reference proteome</keyword>
<feature type="compositionally biased region" description="Low complexity" evidence="6">
    <location>
        <begin position="110"/>
        <end position="122"/>
    </location>
</feature>
<evidence type="ECO:0000313" key="8">
    <source>
        <dbReference type="EMBL" id="ADC91141.1"/>
    </source>
</evidence>
<dbReference type="CDD" id="cd00615">
    <property type="entry name" value="Orn_deC_like"/>
    <property type="match status" value="1"/>
</dbReference>
<dbReference type="Gene3D" id="3.90.105.10">
    <property type="entry name" value="Molybdopterin biosynthesis moea protein, domain 2"/>
    <property type="match status" value="1"/>
</dbReference>
<keyword evidence="4" id="KW-0663">Pyridoxal phosphate</keyword>
<dbReference type="eggNOG" id="COG1982">
    <property type="taxonomic scope" value="Bacteria"/>
</dbReference>
<dbReference type="HOGENOM" id="CLU_025925_2_1_9"/>
<dbReference type="Pfam" id="PF01276">
    <property type="entry name" value="OKR_DC_1"/>
    <property type="match status" value="1"/>
</dbReference>
<reference evidence="9" key="1">
    <citation type="submission" date="2009-12" db="EMBL/GenBank/DDBJ databases">
        <title>Sequence of Clostridiales genomosp. BVAB3 str. UPII9-5.</title>
        <authorList>
            <person name="Madupu R."/>
            <person name="Durkin A.S."/>
            <person name="Torralba M."/>
            <person name="Methe B."/>
            <person name="Sutton G.G."/>
            <person name="Strausberg R.L."/>
            <person name="Nelson K.E."/>
        </authorList>
    </citation>
    <scope>NUCLEOTIDE SEQUENCE [LARGE SCALE GENOMIC DNA]</scope>
    <source>
        <strain evidence="9">UPII9-5</strain>
    </source>
</reference>
<protein>
    <submittedName>
        <fullName evidence="8">Orn/Lys/Arg decarboxylase, major domain protein</fullName>
    </submittedName>
</protein>
<feature type="domain" description="Orn/Lys/Arg decarboxylases family 1 pyridoxal-P attachment site" evidence="7">
    <location>
        <begin position="420"/>
        <end position="434"/>
    </location>
</feature>
<dbReference type="InterPro" id="IPR008286">
    <property type="entry name" value="Prn/Lys/Arg_de-COase_C"/>
</dbReference>
<comment type="cofactor">
    <cofactor evidence="1">
        <name>pyridoxal 5'-phosphate</name>
        <dbReference type="ChEBI" id="CHEBI:597326"/>
    </cofactor>
</comment>
<feature type="compositionally biased region" description="Low complexity" evidence="6">
    <location>
        <begin position="48"/>
        <end position="68"/>
    </location>
</feature>
<evidence type="ECO:0000256" key="6">
    <source>
        <dbReference type="SAM" id="MobiDB-lite"/>
    </source>
</evidence>
<evidence type="ECO:0000259" key="7">
    <source>
        <dbReference type="PROSITE" id="PS00703"/>
    </source>
</evidence>
<accession>D3QZK4</accession>
<name>D3QZK4_MAGIU</name>
<dbReference type="InterPro" id="IPR052357">
    <property type="entry name" value="Orn_Lys_Arg_decarboxylase-I"/>
</dbReference>
<dbReference type="InterPro" id="IPR000310">
    <property type="entry name" value="Orn/Lys/Arg_deCO2ase_major_dom"/>
</dbReference>
<keyword evidence="3" id="KW-0210">Decarboxylase</keyword>
<dbReference type="Gene3D" id="3.40.640.10">
    <property type="entry name" value="Type I PLP-dependent aspartate aminotransferase-like (Major domain)"/>
    <property type="match status" value="1"/>
</dbReference>
<dbReference type="AlphaFoldDB" id="D3QZK4"/>
<dbReference type="STRING" id="699246.HMPREF0868_0004"/>
<dbReference type="KEGG" id="clo:HMPREF0868_0004"/>
<evidence type="ECO:0000256" key="3">
    <source>
        <dbReference type="ARBA" id="ARBA00022793"/>
    </source>
</evidence>
<dbReference type="PANTHER" id="PTHR43277">
    <property type="entry name" value="ARGININE DECARBOXYLASE"/>
    <property type="match status" value="1"/>
</dbReference>
<evidence type="ECO:0000256" key="5">
    <source>
        <dbReference type="ARBA" id="ARBA00023239"/>
    </source>
</evidence>
<dbReference type="EMBL" id="CP001850">
    <property type="protein sequence ID" value="ADC91141.1"/>
    <property type="molecule type" value="Genomic_DNA"/>
</dbReference>
<dbReference type="InterPro" id="IPR015421">
    <property type="entry name" value="PyrdxlP-dep_Trfase_major"/>
</dbReference>
<gene>
    <name evidence="8" type="ordered locus">HMPREF0868_0004</name>
</gene>
<organism evidence="8 9">
    <name type="scientific">Mageeibacillus indolicus (strain UPII9-5)</name>
    <name type="common">Clostridiales genomosp. BVAB3 (strain UPII9-5)</name>
    <dbReference type="NCBI Taxonomy" id="699246"/>
    <lineage>
        <taxon>Bacteria</taxon>
        <taxon>Bacillati</taxon>
        <taxon>Bacillota</taxon>
        <taxon>Clostridia</taxon>
        <taxon>Eubacteriales</taxon>
        <taxon>Oscillospiraceae</taxon>
        <taxon>Mageeibacillus</taxon>
    </lineage>
</organism>
<proteinExistence type="inferred from homology"/>
<dbReference type="SUPFAM" id="SSF53383">
    <property type="entry name" value="PLP-dependent transferases"/>
    <property type="match status" value="1"/>
</dbReference>
<evidence type="ECO:0000256" key="4">
    <source>
        <dbReference type="ARBA" id="ARBA00022898"/>
    </source>
</evidence>
<evidence type="ECO:0000256" key="2">
    <source>
        <dbReference type="ARBA" id="ARBA00010671"/>
    </source>
</evidence>
<dbReference type="GO" id="GO:0016831">
    <property type="term" value="F:carboxy-lyase activity"/>
    <property type="evidence" value="ECO:0007669"/>
    <property type="project" value="UniProtKB-KW"/>
</dbReference>
<evidence type="ECO:0000256" key="1">
    <source>
        <dbReference type="ARBA" id="ARBA00001933"/>
    </source>
</evidence>
<dbReference type="PROSITE" id="PS00703">
    <property type="entry name" value="OKR_DC_1"/>
    <property type="match status" value="1"/>
</dbReference>
<comment type="similarity">
    <text evidence="2">Belongs to the Orn/Lys/Arg decarboxylase class-I family.</text>
</comment>
<feature type="region of interest" description="Disordered" evidence="6">
    <location>
        <begin position="32"/>
        <end position="68"/>
    </location>
</feature>
<evidence type="ECO:0000313" key="9">
    <source>
        <dbReference type="Proteomes" id="UP000008234"/>
    </source>
</evidence>
<sequence>MNRNSSFMFAADKAGADIAGAESARTDAASVAARTSMGTAAEAADVRSSTGAGTATDTDGAVAGSATGADGAVAGTVAGEAGVSTDSLTVSDDVNSNLFTASTNVQGTASPSSSSRNSLNSPTQNTASRPEQRPYYPKRPAYIPTTKRERYGPPAEQRSGGLRKPDKPPEARPGIPILGGRHSLFAKRTGKLAAASTEHLWDQARAPLAEALQNYKKSRIVSFDVPGHKQGKGNKSLVEYFGEACVSIDVNSMKPLDNLIHPVSVIKQAEDLAAQAFGAGHAFLMVGGTSSSVQTMVMTTCKDGDKIIMPRNVHRSAINALILSGAVPVYVDPGTDQKLGIPLGMSITAVKEAIHNNPDAKAILVNNPTYYGVCGDLRQIVELAHAAGMLVLADEAHGTHLYFGKDLPVPAMAAGADMAAVSMHKTGGSFTQSSLLLVSPSFDPGEVRRTINLTQTTSASYLLMASLDLSRRNLALNGVDIFNKVVNLAEYARHEVNAIGGYYAFNRELCNGDNFYAFDPTKLSIHTRSIGLAGIEVYDLLRDEYNIQIEFGDLGNMLAILSVGDRAMEIERLIAALAEIKRLYARDPIGMLENEYVEPVVVTTPRTAFYAPKHSLPLANSLGHISGEFVMCYPPGIPILAPGEKITAAALDYICYAKEHGANMTGTVDLAVNNILVLD</sequence>